<accession>A0AAE4TN46</accession>
<protein>
    <submittedName>
        <fullName evidence="1">Cytoplasmic protein</fullName>
    </submittedName>
</protein>
<dbReference type="AlphaFoldDB" id="A0AAE4TN46"/>
<comment type="caution">
    <text evidence="1">The sequence shown here is derived from an EMBL/GenBank/DDBJ whole genome shotgun (WGS) entry which is preliminary data.</text>
</comment>
<dbReference type="RefSeq" id="WP_317519665.1">
    <property type="nucleotide sequence ID" value="NZ_JASGOQ010000001.1"/>
</dbReference>
<sequence>MQKIVELSKVNLNASREEVIQYLLKENKPVLIFSPVNINVWAVYERSSYKNRNGPYLDREDSMSRKVARERLKHSESFSVASFVPKTEYLRLGSDDLTVLIKNGIVNLKFITEFYLYTENFELELMSGEQYIEKYETPINAKDLRINSQSDFYDYNYNVKFCFTRKSFKFLARDNSIDNELVPLKTTIDSVCVFERDILSFVHQDIERKIDNPDIPETSPYYVKDFLRSQSDLGQLSILGFRYYWGKTANPPKVKGLVELIMNQLNYAPKKAEAAAFFLNPNPNGLCGKTKTIADGCQFPYLTYCLERFWHNQEEYNKNITAEILKFLEGTEGEGFSSDNAKYAELILRPSKFPRGPKKRI</sequence>
<dbReference type="Proteomes" id="UP001187859">
    <property type="component" value="Unassembled WGS sequence"/>
</dbReference>
<organism evidence="1 2">
    <name type="scientific">Shewanella xiamenensis</name>
    <dbReference type="NCBI Taxonomy" id="332186"/>
    <lineage>
        <taxon>Bacteria</taxon>
        <taxon>Pseudomonadati</taxon>
        <taxon>Pseudomonadota</taxon>
        <taxon>Gammaproteobacteria</taxon>
        <taxon>Alteromonadales</taxon>
        <taxon>Shewanellaceae</taxon>
        <taxon>Shewanella</taxon>
    </lineage>
</organism>
<proteinExistence type="predicted"/>
<dbReference type="EMBL" id="JASGOQ010000001">
    <property type="protein sequence ID" value="MDV5389979.1"/>
    <property type="molecule type" value="Genomic_DNA"/>
</dbReference>
<name>A0AAE4TN46_9GAMM</name>
<evidence type="ECO:0000313" key="2">
    <source>
        <dbReference type="Proteomes" id="UP001187859"/>
    </source>
</evidence>
<reference evidence="1" key="1">
    <citation type="submission" date="2023-05" db="EMBL/GenBank/DDBJ databases">
        <title>Colonisation of extended spectrum b-lactamase- and carbapenemase-producing bacteria on hospital surfaces from low- and middle-income countries.</title>
        <authorList>
            <person name="Nieto-Rosado M."/>
            <person name="Sands K."/>
            <person name="Iregbu K."/>
            <person name="Zahra R."/>
            <person name="Mazarati J.B."/>
            <person name="Mehtar S."/>
            <person name="Barnards-Group B."/>
            <person name="Walsh T.R."/>
        </authorList>
    </citation>
    <scope>NUCLEOTIDE SEQUENCE</scope>
    <source>
        <strain evidence="1">PP-E493</strain>
    </source>
</reference>
<gene>
    <name evidence="1" type="ORF">QM089_06835</name>
</gene>
<evidence type="ECO:0000313" key="1">
    <source>
        <dbReference type="EMBL" id="MDV5389979.1"/>
    </source>
</evidence>